<organism evidence="3 4">
    <name type="scientific">Lithocarpus litseifolius</name>
    <dbReference type="NCBI Taxonomy" id="425828"/>
    <lineage>
        <taxon>Eukaryota</taxon>
        <taxon>Viridiplantae</taxon>
        <taxon>Streptophyta</taxon>
        <taxon>Embryophyta</taxon>
        <taxon>Tracheophyta</taxon>
        <taxon>Spermatophyta</taxon>
        <taxon>Magnoliopsida</taxon>
        <taxon>eudicotyledons</taxon>
        <taxon>Gunneridae</taxon>
        <taxon>Pentapetalae</taxon>
        <taxon>rosids</taxon>
        <taxon>fabids</taxon>
        <taxon>Fagales</taxon>
        <taxon>Fagaceae</taxon>
        <taxon>Lithocarpus</taxon>
    </lineage>
</organism>
<evidence type="ECO:0000256" key="1">
    <source>
        <dbReference type="SAM" id="MobiDB-lite"/>
    </source>
</evidence>
<protein>
    <recommendedName>
        <fullName evidence="2">DUF4283 domain-containing protein</fullName>
    </recommendedName>
</protein>
<dbReference type="AlphaFoldDB" id="A0AAW2D3S2"/>
<dbReference type="EMBL" id="JAZDWU010000004">
    <property type="protein sequence ID" value="KAL0005022.1"/>
    <property type="molecule type" value="Genomic_DNA"/>
</dbReference>
<dbReference type="InterPro" id="IPR025558">
    <property type="entry name" value="DUF4283"/>
</dbReference>
<evidence type="ECO:0000259" key="2">
    <source>
        <dbReference type="Pfam" id="PF14111"/>
    </source>
</evidence>
<proteinExistence type="predicted"/>
<feature type="compositionally biased region" description="Basic and acidic residues" evidence="1">
    <location>
        <begin position="370"/>
        <end position="381"/>
    </location>
</feature>
<evidence type="ECO:0000313" key="4">
    <source>
        <dbReference type="Proteomes" id="UP001459277"/>
    </source>
</evidence>
<reference evidence="3 4" key="1">
    <citation type="submission" date="2024-01" db="EMBL/GenBank/DDBJ databases">
        <title>A telomere-to-telomere, gap-free genome of sweet tea (Lithocarpus litseifolius).</title>
        <authorList>
            <person name="Zhou J."/>
        </authorList>
    </citation>
    <scope>NUCLEOTIDE SEQUENCE [LARGE SCALE GENOMIC DNA]</scope>
    <source>
        <strain evidence="3">Zhou-2022a</strain>
        <tissue evidence="3">Leaf</tissue>
    </source>
</reference>
<feature type="region of interest" description="Disordered" evidence="1">
    <location>
        <begin position="1"/>
        <end position="42"/>
    </location>
</feature>
<dbReference type="PANTHER" id="PTHR31286">
    <property type="entry name" value="GLYCINE-RICH CELL WALL STRUCTURAL PROTEIN 1.8-LIKE"/>
    <property type="match status" value="1"/>
</dbReference>
<dbReference type="Pfam" id="PF14111">
    <property type="entry name" value="DUF4283"/>
    <property type="match status" value="1"/>
</dbReference>
<name>A0AAW2D3S2_9ROSI</name>
<dbReference type="Proteomes" id="UP001459277">
    <property type="component" value="Unassembled WGS sequence"/>
</dbReference>
<accession>A0AAW2D3S2</accession>
<gene>
    <name evidence="3" type="ORF">SO802_012583</name>
</gene>
<dbReference type="PANTHER" id="PTHR31286:SF99">
    <property type="entry name" value="DUF4283 DOMAIN-CONTAINING PROTEIN"/>
    <property type="match status" value="1"/>
</dbReference>
<feature type="compositionally biased region" description="Basic and acidic residues" evidence="1">
    <location>
        <begin position="1"/>
        <end position="16"/>
    </location>
</feature>
<keyword evidence="4" id="KW-1185">Reference proteome</keyword>
<feature type="domain" description="DUF4283" evidence="2">
    <location>
        <begin position="102"/>
        <end position="183"/>
    </location>
</feature>
<comment type="caution">
    <text evidence="3">The sequence shown here is derived from an EMBL/GenBank/DDBJ whole genome shotgun (WGS) entry which is preliminary data.</text>
</comment>
<feature type="region of interest" description="Disordered" evidence="1">
    <location>
        <begin position="370"/>
        <end position="401"/>
    </location>
</feature>
<evidence type="ECO:0000313" key="3">
    <source>
        <dbReference type="EMBL" id="KAL0005022.1"/>
    </source>
</evidence>
<dbReference type="InterPro" id="IPR040256">
    <property type="entry name" value="At4g02000-like"/>
</dbReference>
<sequence>MKRENERVRSVEKEDSLAWSNKKLKDHHHSSNGSQSNIPSFPPGTRSYRDSLVGAIPGVFEQAFGLRQRVEREVELDIEEEQLCEGFAAISLSKEIKARIRATWASSLIVKSFSKSLRFMFLSSKIRELWKPVGRIDCINFENDFFLIKFEVQENVDKVLKGGRWFIGQQFLTIRLWELEFKVATASFSSVGVWIRLPDLLIEFYDPEVLRIIGEAVGLVLRVDTHTANGAWGIFARLCVQANLDKPLIKIVMVGKMAQAVLYEGKEKWEKPEGVHKEISNIEEDAYDHWMVVARKKKPSKPKQKKQIGGKTKVGESTLISIGGEMALTRKDGKRKAHMPNDSPSLGAVEKTQIGTVLVKTNQVEMGDFKARCDDLPRGDSNEGGIDGEMEIEGDREPIGI</sequence>